<reference evidence="2" key="1">
    <citation type="submission" date="2013-08" db="EMBL/GenBank/DDBJ databases">
        <authorList>
            <person name="Mendez C."/>
            <person name="Richter M."/>
            <person name="Ferrer M."/>
            <person name="Sanchez J."/>
        </authorList>
    </citation>
    <scope>NUCLEOTIDE SEQUENCE</scope>
</reference>
<dbReference type="AlphaFoldDB" id="T1CWC7"/>
<dbReference type="GO" id="GO:0016705">
    <property type="term" value="F:oxidoreductase activity, acting on paired donors, with incorporation or reduction of molecular oxygen"/>
    <property type="evidence" value="ECO:0007669"/>
    <property type="project" value="InterPro"/>
</dbReference>
<accession>T1CWC7</accession>
<feature type="non-terminal residue" evidence="2">
    <location>
        <position position="179"/>
    </location>
</feature>
<keyword evidence="2" id="KW-0560">Oxidoreductase</keyword>
<feature type="domain" description="Luciferase-like" evidence="1">
    <location>
        <begin position="1"/>
        <end position="178"/>
    </location>
</feature>
<evidence type="ECO:0000259" key="1">
    <source>
        <dbReference type="Pfam" id="PF00296"/>
    </source>
</evidence>
<dbReference type="PANTHER" id="PTHR30137">
    <property type="entry name" value="LUCIFERASE-LIKE MONOOXYGENASE"/>
    <property type="match status" value="1"/>
</dbReference>
<comment type="caution">
    <text evidence="2">The sequence shown here is derived from an EMBL/GenBank/DDBJ whole genome shotgun (WGS) entry which is preliminary data.</text>
</comment>
<dbReference type="Gene3D" id="3.20.20.30">
    <property type="entry name" value="Luciferase-like domain"/>
    <property type="match status" value="1"/>
</dbReference>
<dbReference type="SUPFAM" id="SSF51679">
    <property type="entry name" value="Bacterial luciferase-like"/>
    <property type="match status" value="1"/>
</dbReference>
<dbReference type="GO" id="GO:0005829">
    <property type="term" value="C:cytosol"/>
    <property type="evidence" value="ECO:0007669"/>
    <property type="project" value="TreeGrafter"/>
</dbReference>
<dbReference type="InterPro" id="IPR050766">
    <property type="entry name" value="Bact_Lucif_Oxidored"/>
</dbReference>
<dbReference type="InterPro" id="IPR011251">
    <property type="entry name" value="Luciferase-like_dom"/>
</dbReference>
<sequence>MRFSAFSVLDDHPERRAERGGDRYEEALALAREADRDGLETFWVAEHHFHSGGVLPAPAVFLGAAARETRRIRLGVLVAVLPLHRPRELAEALLTVDHLSQGRLEIGLGSGYIPLEFQGYGEDLEHRRQTFDARYPELLAALQGEPLPAPGSPEGSVRLNVQALQRPHPPLWMAVQSRE</sequence>
<dbReference type="InterPro" id="IPR036661">
    <property type="entry name" value="Luciferase-like_sf"/>
</dbReference>
<keyword evidence="2" id="KW-0503">Monooxygenase</keyword>
<reference evidence="2" key="2">
    <citation type="journal article" date="2014" name="ISME J.">
        <title>Microbial stratification in low pH oxic and suboxic macroscopic growths along an acid mine drainage.</title>
        <authorList>
            <person name="Mendez-Garcia C."/>
            <person name="Mesa V."/>
            <person name="Sprenger R.R."/>
            <person name="Richter M."/>
            <person name="Diez M.S."/>
            <person name="Solano J."/>
            <person name="Bargiela R."/>
            <person name="Golyshina O.V."/>
            <person name="Manteca A."/>
            <person name="Ramos J.L."/>
            <person name="Gallego J.R."/>
            <person name="Llorente I."/>
            <person name="Martins Dos Santos V.A."/>
            <person name="Jensen O.N."/>
            <person name="Pelaez A.I."/>
            <person name="Sanchez J."/>
            <person name="Ferrer M."/>
        </authorList>
    </citation>
    <scope>NUCLEOTIDE SEQUENCE</scope>
</reference>
<organism evidence="2">
    <name type="scientific">mine drainage metagenome</name>
    <dbReference type="NCBI Taxonomy" id="410659"/>
    <lineage>
        <taxon>unclassified sequences</taxon>
        <taxon>metagenomes</taxon>
        <taxon>ecological metagenomes</taxon>
    </lineage>
</organism>
<dbReference type="GO" id="GO:0004497">
    <property type="term" value="F:monooxygenase activity"/>
    <property type="evidence" value="ECO:0007669"/>
    <property type="project" value="UniProtKB-KW"/>
</dbReference>
<gene>
    <name evidence="2" type="ORF">B1B_03203</name>
</gene>
<dbReference type="PANTHER" id="PTHR30137:SF6">
    <property type="entry name" value="LUCIFERASE-LIKE MONOOXYGENASE"/>
    <property type="match status" value="1"/>
</dbReference>
<dbReference type="Pfam" id="PF00296">
    <property type="entry name" value="Bac_luciferase"/>
    <property type="match status" value="1"/>
</dbReference>
<name>T1CWC7_9ZZZZ</name>
<evidence type="ECO:0000313" key="2">
    <source>
        <dbReference type="EMBL" id="EQD73469.1"/>
    </source>
</evidence>
<dbReference type="EMBL" id="AUZY01001951">
    <property type="protein sequence ID" value="EQD73469.1"/>
    <property type="molecule type" value="Genomic_DNA"/>
</dbReference>
<protein>
    <submittedName>
        <fullName evidence="2">Luciferase-like monooxygenase</fullName>
    </submittedName>
</protein>
<proteinExistence type="predicted"/>